<dbReference type="OrthoDB" id="5596457at2759"/>
<proteinExistence type="predicted"/>
<feature type="region of interest" description="Disordered" evidence="1">
    <location>
        <begin position="127"/>
        <end position="236"/>
    </location>
</feature>
<sequence length="411" mass="44231">MQSYFSLRRLSALWSEGSVDPLQQDKHYQPGPPHLRLDKPRSASFSISSTLSDPAASSSSTLSSASSTHHSSSSTYHPTSSTHPSPSSTPVSPSSPYLVDYATSPSHTPGGFVRAVRLLAQERSMAPGLHEGGGIRRGSHAGEVHFSSSSSSSSSSSMGNPYASSPVGVHSGRKPSLPISIYGMGTGGSREVSSPTSIHFGGSTREVTTPTSIHSETNLRDASPSPLQPEDEETSTKQRAIFLSIRVMRTLPTIVQRDLQDGSSLPINNSSRSTMAHLIASRLYTLWSLSHLPSPHHVDQERAMALRDARIARAGPVITQLDCGLEADYAVRYALDRVFQSAMSTSKKVSMVEMAREALAKAVSSEGLLSEGERRCMYRFHQLVGASGCRPVTLEDIEIILGLEEEEEENV</sequence>
<reference evidence="3" key="1">
    <citation type="journal article" date="2018" name="Nat. Microbiol.">
        <title>Leveraging single-cell genomics to expand the fungal tree of life.</title>
        <authorList>
            <person name="Ahrendt S.R."/>
            <person name="Quandt C.A."/>
            <person name="Ciobanu D."/>
            <person name="Clum A."/>
            <person name="Salamov A."/>
            <person name="Andreopoulos B."/>
            <person name="Cheng J.F."/>
            <person name="Woyke T."/>
            <person name="Pelin A."/>
            <person name="Henrissat B."/>
            <person name="Reynolds N.K."/>
            <person name="Benny G.L."/>
            <person name="Smith M.E."/>
            <person name="James T.Y."/>
            <person name="Grigoriev I.V."/>
        </authorList>
    </citation>
    <scope>NUCLEOTIDE SEQUENCE [LARGE SCALE GENOMIC DNA]</scope>
</reference>
<dbReference type="EMBL" id="KZ987820">
    <property type="protein sequence ID" value="RKP14547.1"/>
    <property type="molecule type" value="Genomic_DNA"/>
</dbReference>
<dbReference type="Proteomes" id="UP000267251">
    <property type="component" value="Unassembled WGS sequence"/>
</dbReference>
<evidence type="ECO:0000313" key="3">
    <source>
        <dbReference type="Proteomes" id="UP000267251"/>
    </source>
</evidence>
<protein>
    <submittedName>
        <fullName evidence="2">Uncharacterized protein</fullName>
    </submittedName>
</protein>
<evidence type="ECO:0000256" key="1">
    <source>
        <dbReference type="SAM" id="MobiDB-lite"/>
    </source>
</evidence>
<organism evidence="2 3">
    <name type="scientific">Piptocephalis cylindrospora</name>
    <dbReference type="NCBI Taxonomy" id="1907219"/>
    <lineage>
        <taxon>Eukaryota</taxon>
        <taxon>Fungi</taxon>
        <taxon>Fungi incertae sedis</taxon>
        <taxon>Zoopagomycota</taxon>
        <taxon>Zoopagomycotina</taxon>
        <taxon>Zoopagomycetes</taxon>
        <taxon>Zoopagales</taxon>
        <taxon>Piptocephalidaceae</taxon>
        <taxon>Piptocephalis</taxon>
    </lineage>
</organism>
<feature type="compositionally biased region" description="Low complexity" evidence="1">
    <location>
        <begin position="147"/>
        <end position="157"/>
    </location>
</feature>
<keyword evidence="3" id="KW-1185">Reference proteome</keyword>
<name>A0A4P9Y690_9FUNG</name>
<evidence type="ECO:0000313" key="2">
    <source>
        <dbReference type="EMBL" id="RKP14547.1"/>
    </source>
</evidence>
<feature type="compositionally biased region" description="Low complexity" evidence="1">
    <location>
        <begin position="46"/>
        <end position="94"/>
    </location>
</feature>
<gene>
    <name evidence="2" type="ORF">BJ684DRAFT_15132</name>
</gene>
<feature type="compositionally biased region" description="Polar residues" evidence="1">
    <location>
        <begin position="205"/>
        <end position="216"/>
    </location>
</feature>
<dbReference type="AlphaFoldDB" id="A0A4P9Y690"/>
<feature type="region of interest" description="Disordered" evidence="1">
    <location>
        <begin position="16"/>
        <end position="94"/>
    </location>
</feature>
<accession>A0A4P9Y690</accession>